<dbReference type="EMBL" id="SNRW01006057">
    <property type="protein sequence ID" value="KAA6383816.1"/>
    <property type="molecule type" value="Genomic_DNA"/>
</dbReference>
<feature type="domain" description="Reverse transcriptase" evidence="1">
    <location>
        <begin position="30"/>
        <end position="190"/>
    </location>
</feature>
<dbReference type="InterPro" id="IPR052055">
    <property type="entry name" value="Hepadnavirus_pol/RT"/>
</dbReference>
<evidence type="ECO:0000313" key="2">
    <source>
        <dbReference type="EMBL" id="KAA6383816.1"/>
    </source>
</evidence>
<protein>
    <submittedName>
        <fullName evidence="2">Putative reverse transcriptase</fullName>
    </submittedName>
</protein>
<dbReference type="Gene3D" id="3.30.70.270">
    <property type="match status" value="1"/>
</dbReference>
<dbReference type="CDD" id="cd09275">
    <property type="entry name" value="RNase_HI_RT_DIRS1"/>
    <property type="match status" value="1"/>
</dbReference>
<dbReference type="PANTHER" id="PTHR33050">
    <property type="entry name" value="REVERSE TRANSCRIPTASE DOMAIN-CONTAINING PROTEIN"/>
    <property type="match status" value="1"/>
</dbReference>
<dbReference type="Pfam" id="PF00078">
    <property type="entry name" value="RVT_1"/>
    <property type="match status" value="1"/>
</dbReference>
<keyword evidence="2" id="KW-0548">Nucleotidyltransferase</keyword>
<evidence type="ECO:0000313" key="3">
    <source>
        <dbReference type="Proteomes" id="UP000324800"/>
    </source>
</evidence>
<comment type="caution">
    <text evidence="2">The sequence shown here is derived from an EMBL/GenBank/DDBJ whole genome shotgun (WGS) entry which is preliminary data.</text>
</comment>
<accession>A0A5J4VN59</accession>
<proteinExistence type="predicted"/>
<dbReference type="InterPro" id="IPR043128">
    <property type="entry name" value="Rev_trsase/Diguanyl_cyclase"/>
</dbReference>
<reference evidence="2 3" key="1">
    <citation type="submission" date="2019-03" db="EMBL/GenBank/DDBJ databases">
        <title>Single cell metagenomics reveals metabolic interactions within the superorganism composed of flagellate Streblomastix strix and complex community of Bacteroidetes bacteria on its surface.</title>
        <authorList>
            <person name="Treitli S.C."/>
            <person name="Kolisko M."/>
            <person name="Husnik F."/>
            <person name="Keeling P."/>
            <person name="Hampl V."/>
        </authorList>
    </citation>
    <scope>NUCLEOTIDE SEQUENCE [LARGE SCALE GENOMIC DNA]</scope>
    <source>
        <strain evidence="2">ST1C</strain>
    </source>
</reference>
<evidence type="ECO:0000259" key="1">
    <source>
        <dbReference type="Pfam" id="PF00078"/>
    </source>
</evidence>
<dbReference type="SUPFAM" id="SSF56672">
    <property type="entry name" value="DNA/RNA polymerases"/>
    <property type="match status" value="1"/>
</dbReference>
<dbReference type="GO" id="GO:0003964">
    <property type="term" value="F:RNA-directed DNA polymerase activity"/>
    <property type="evidence" value="ECO:0007669"/>
    <property type="project" value="UniProtKB-KW"/>
</dbReference>
<organism evidence="2 3">
    <name type="scientific">Streblomastix strix</name>
    <dbReference type="NCBI Taxonomy" id="222440"/>
    <lineage>
        <taxon>Eukaryota</taxon>
        <taxon>Metamonada</taxon>
        <taxon>Preaxostyla</taxon>
        <taxon>Oxymonadida</taxon>
        <taxon>Streblomastigidae</taxon>
        <taxon>Streblomastix</taxon>
    </lineage>
</organism>
<keyword evidence="2" id="KW-0808">Transferase</keyword>
<dbReference type="Proteomes" id="UP000324800">
    <property type="component" value="Unassembled WGS sequence"/>
</dbReference>
<name>A0A5J4VN59_9EUKA</name>
<dbReference type="AlphaFoldDB" id="A0A5J4VN59"/>
<dbReference type="PANTHER" id="PTHR33050:SF7">
    <property type="entry name" value="RIBONUCLEASE H"/>
    <property type="match status" value="1"/>
</dbReference>
<dbReference type="InterPro" id="IPR000477">
    <property type="entry name" value="RT_dom"/>
</dbReference>
<dbReference type="Gene3D" id="3.10.10.10">
    <property type="entry name" value="HIV Type 1 Reverse Transcriptase, subunit A, domain 1"/>
    <property type="match status" value="1"/>
</dbReference>
<sequence>MKALKEELDLRIVKEVKDREIMFYNKIFVIPRKDGRLRKIIDCHPINKYLKDDPFQNENFQNVCKLSIKGDWATIIDIHNAYNHVLVSDELQKFLAFGFQGHTYTYVGMSFCLKTAPYIFNQHLQPANTRLRTLGIEIIMYIDDIQKLNQNPESLFQQTVLVKELLEKLDWIISNKSILVPNLQVQFIGWIWNFSDLTIQMPSDRRTKLIIQLIKWNKLSNHREEMQTKDLAKIIGKQIFIRSQFPRALLHIKLLFRLLNRTTNKIGWNGVLHQHQRLKKSWMWHLLNIQKNNPQHFEIILSQATLTTDTSRRRWVATLQFKNSNNLLKTAGKYSRKWILNSINQLELTAVLCGLRRNENQFIEGKIHSLHLRTDNTTTSFKINRANSSLILAHLSDLTLRVAENMNIQIKAIYIPGIENKVADSFSRFPRAGDNSINKNIAAKLFKKIQFNNTIDLFANRNTMLTDRYCIITQDHQAVARDAFSIKWSSEQPLIHPPIPLIGRCFKRIQQENLKALMIVPKWLIQYWWPLITSMTSKAFCIGNSNQILKNGPAANRRGLTLPPRDLLAILIDL</sequence>
<gene>
    <name evidence="2" type="ORF">EZS28_020659</name>
</gene>
<dbReference type="OrthoDB" id="2897838at2759"/>
<keyword evidence="2" id="KW-0695">RNA-directed DNA polymerase</keyword>
<dbReference type="InterPro" id="IPR043502">
    <property type="entry name" value="DNA/RNA_pol_sf"/>
</dbReference>